<keyword evidence="3" id="KW-0378">Hydrolase</keyword>
<dbReference type="Gene3D" id="3.90.1720.10">
    <property type="entry name" value="endopeptidase domain like (from Nostoc punctiforme)"/>
    <property type="match status" value="1"/>
</dbReference>
<comment type="similarity">
    <text evidence="1">Belongs to the peptidase C40 family.</text>
</comment>
<reference evidence="6" key="1">
    <citation type="submission" date="2021-01" db="EMBL/GenBank/DDBJ databases">
        <title>Whole genome shotgun sequence of Rugosimonospora africana NBRC 104875.</title>
        <authorList>
            <person name="Komaki H."/>
            <person name="Tamura T."/>
        </authorList>
    </citation>
    <scope>NUCLEOTIDE SEQUENCE</scope>
    <source>
        <strain evidence="6">NBRC 104875</strain>
    </source>
</reference>
<evidence type="ECO:0000256" key="1">
    <source>
        <dbReference type="ARBA" id="ARBA00007074"/>
    </source>
</evidence>
<dbReference type="Pfam" id="PF00877">
    <property type="entry name" value="NLPC_P60"/>
    <property type="match status" value="1"/>
</dbReference>
<dbReference type="SUPFAM" id="SSF54001">
    <property type="entry name" value="Cysteine proteinases"/>
    <property type="match status" value="1"/>
</dbReference>
<evidence type="ECO:0000313" key="6">
    <source>
        <dbReference type="EMBL" id="GIH18483.1"/>
    </source>
</evidence>
<dbReference type="AlphaFoldDB" id="A0A8J3QX36"/>
<dbReference type="EMBL" id="BONZ01000067">
    <property type="protein sequence ID" value="GIH18483.1"/>
    <property type="molecule type" value="Genomic_DNA"/>
</dbReference>
<gene>
    <name evidence="6" type="ORF">Raf01_66550</name>
</gene>
<evidence type="ECO:0000256" key="2">
    <source>
        <dbReference type="ARBA" id="ARBA00022670"/>
    </source>
</evidence>
<keyword evidence="7" id="KW-1185">Reference proteome</keyword>
<name>A0A8J3QX36_9ACTN</name>
<organism evidence="6 7">
    <name type="scientific">Rugosimonospora africana</name>
    <dbReference type="NCBI Taxonomy" id="556532"/>
    <lineage>
        <taxon>Bacteria</taxon>
        <taxon>Bacillati</taxon>
        <taxon>Actinomycetota</taxon>
        <taxon>Actinomycetes</taxon>
        <taxon>Micromonosporales</taxon>
        <taxon>Micromonosporaceae</taxon>
        <taxon>Rugosimonospora</taxon>
    </lineage>
</organism>
<protein>
    <recommendedName>
        <fullName evidence="5">NlpC/P60 domain-containing protein</fullName>
    </recommendedName>
</protein>
<dbReference type="GO" id="GO:0008234">
    <property type="term" value="F:cysteine-type peptidase activity"/>
    <property type="evidence" value="ECO:0007669"/>
    <property type="project" value="UniProtKB-KW"/>
</dbReference>
<dbReference type="Proteomes" id="UP000642748">
    <property type="component" value="Unassembled WGS sequence"/>
</dbReference>
<evidence type="ECO:0000256" key="4">
    <source>
        <dbReference type="ARBA" id="ARBA00022807"/>
    </source>
</evidence>
<dbReference type="InterPro" id="IPR000064">
    <property type="entry name" value="NLP_P60_dom"/>
</dbReference>
<dbReference type="PANTHER" id="PTHR47359">
    <property type="entry name" value="PEPTIDOGLYCAN DL-ENDOPEPTIDASE CWLO"/>
    <property type="match status" value="1"/>
</dbReference>
<evidence type="ECO:0000313" key="7">
    <source>
        <dbReference type="Proteomes" id="UP000642748"/>
    </source>
</evidence>
<sequence length="76" mass="7784">MGVPLPHNAAAQAAMSTPVDRAELRVGDLVFYGTDSITTVTLYVGGDEVVGVYSPGTVVHTSTVDFAPVSGYGQIG</sequence>
<dbReference type="InterPro" id="IPR051794">
    <property type="entry name" value="PG_Endopeptidase_C40"/>
</dbReference>
<proteinExistence type="inferred from homology"/>
<keyword evidence="4" id="KW-0788">Thiol protease</keyword>
<evidence type="ECO:0000256" key="3">
    <source>
        <dbReference type="ARBA" id="ARBA00022801"/>
    </source>
</evidence>
<accession>A0A8J3QX36</accession>
<dbReference type="GO" id="GO:0006508">
    <property type="term" value="P:proteolysis"/>
    <property type="evidence" value="ECO:0007669"/>
    <property type="project" value="UniProtKB-KW"/>
</dbReference>
<dbReference type="InterPro" id="IPR038765">
    <property type="entry name" value="Papain-like_cys_pep_sf"/>
</dbReference>
<evidence type="ECO:0000259" key="5">
    <source>
        <dbReference type="Pfam" id="PF00877"/>
    </source>
</evidence>
<dbReference type="PANTHER" id="PTHR47359:SF3">
    <property type="entry name" value="NLP_P60 DOMAIN-CONTAINING PROTEIN-RELATED"/>
    <property type="match status" value="1"/>
</dbReference>
<comment type="caution">
    <text evidence="6">The sequence shown here is derived from an EMBL/GenBank/DDBJ whole genome shotgun (WGS) entry which is preliminary data.</text>
</comment>
<feature type="domain" description="NlpC/P60" evidence="5">
    <location>
        <begin position="2"/>
        <end position="59"/>
    </location>
</feature>
<keyword evidence="2" id="KW-0645">Protease</keyword>